<evidence type="ECO:0000256" key="1">
    <source>
        <dbReference type="ARBA" id="ARBA00004167"/>
    </source>
</evidence>
<name>A0A162YWU6_DIDRA</name>
<dbReference type="AlphaFoldDB" id="A0A162YWU6"/>
<feature type="transmembrane region" description="Helical" evidence="6">
    <location>
        <begin position="82"/>
        <end position="105"/>
    </location>
</feature>
<feature type="compositionally biased region" description="Polar residues" evidence="5">
    <location>
        <begin position="267"/>
        <end position="278"/>
    </location>
</feature>
<dbReference type="InterPro" id="IPR051694">
    <property type="entry name" value="Immunoregulatory_rcpt-like"/>
</dbReference>
<feature type="compositionally biased region" description="Polar residues" evidence="5">
    <location>
        <begin position="517"/>
        <end position="554"/>
    </location>
</feature>
<dbReference type="Proteomes" id="UP000076837">
    <property type="component" value="Unassembled WGS sequence"/>
</dbReference>
<dbReference type="EMBL" id="JYNV01000283">
    <property type="protein sequence ID" value="KZM20274.1"/>
    <property type="molecule type" value="Genomic_DNA"/>
</dbReference>
<evidence type="ECO:0000313" key="8">
    <source>
        <dbReference type="Proteomes" id="UP000076837"/>
    </source>
</evidence>
<feature type="region of interest" description="Disordered" evidence="5">
    <location>
        <begin position="517"/>
        <end position="564"/>
    </location>
</feature>
<accession>A0A162YWU6</accession>
<evidence type="ECO:0000256" key="2">
    <source>
        <dbReference type="ARBA" id="ARBA00022692"/>
    </source>
</evidence>
<comment type="caution">
    <text evidence="7">The sequence shown here is derived from an EMBL/GenBank/DDBJ whole genome shotgun (WGS) entry which is preliminary data.</text>
</comment>
<dbReference type="PANTHER" id="PTHR15549">
    <property type="entry name" value="PAIRED IMMUNOGLOBULIN-LIKE TYPE 2 RECEPTOR"/>
    <property type="match status" value="1"/>
</dbReference>
<evidence type="ECO:0000256" key="6">
    <source>
        <dbReference type="SAM" id="Phobius"/>
    </source>
</evidence>
<feature type="compositionally biased region" description="Polar residues" evidence="5">
    <location>
        <begin position="313"/>
        <end position="322"/>
    </location>
</feature>
<feature type="compositionally biased region" description="Low complexity" evidence="5">
    <location>
        <begin position="331"/>
        <end position="341"/>
    </location>
</feature>
<evidence type="ECO:0000256" key="5">
    <source>
        <dbReference type="SAM" id="MobiDB-lite"/>
    </source>
</evidence>
<dbReference type="PANTHER" id="PTHR15549:SF30">
    <property type="entry name" value="MID2 DOMAIN-CONTAINING PROTEIN"/>
    <property type="match status" value="1"/>
</dbReference>
<proteinExistence type="predicted"/>
<keyword evidence="8" id="KW-1185">Reference proteome</keyword>
<dbReference type="GO" id="GO:0071944">
    <property type="term" value="C:cell periphery"/>
    <property type="evidence" value="ECO:0007669"/>
    <property type="project" value="UniProtKB-ARBA"/>
</dbReference>
<keyword evidence="2 6" id="KW-0812">Transmembrane</keyword>
<organism evidence="7 8">
    <name type="scientific">Didymella rabiei</name>
    <name type="common">Chickpea ascochyta blight fungus</name>
    <name type="synonym">Mycosphaerella rabiei</name>
    <dbReference type="NCBI Taxonomy" id="5454"/>
    <lineage>
        <taxon>Eukaryota</taxon>
        <taxon>Fungi</taxon>
        <taxon>Dikarya</taxon>
        <taxon>Ascomycota</taxon>
        <taxon>Pezizomycotina</taxon>
        <taxon>Dothideomycetes</taxon>
        <taxon>Pleosporomycetidae</taxon>
        <taxon>Pleosporales</taxon>
        <taxon>Pleosporineae</taxon>
        <taxon>Didymellaceae</taxon>
        <taxon>Ascochyta</taxon>
    </lineage>
</organism>
<keyword evidence="3 6" id="KW-1133">Transmembrane helix</keyword>
<evidence type="ECO:0000256" key="4">
    <source>
        <dbReference type="ARBA" id="ARBA00023136"/>
    </source>
</evidence>
<sequence>MSTFSQREFSLQFDTATPTPSATVFNTSATPTAPSDTCSASSDCADEGVCSNGVCTKVNQAAPFAPAGSLSAEPTTHLSTGMAVGIGVGVVAFVVLLVGVGFWFFRMRTCRQPNTSPEAPPTNRSRCGSTATMWTVDNDQRTLVASMPNSPQQATFTAPPPGLPSEFYITSVKVIDDEEKAQGEKEISEYRQQNAVAQCDETPISPVDKALPLPPNEEKRYAINVNINKSMIFDDIMFNAAAYAASQVSTPHERAPRYRFEEYLPPVSSSNNPQISVTKTKDRASSTISSEYELENYPHGSGYAESFRDSKSDTGSNHSESQGLDPKDNALSKLEGGLSLPELPPPSPSFSFRSYDWYQDIIGGDQLAVEPPIPGLPTRNPARAVNPLFSHPPEGNSSFVSVPLSPAFPSPVASSHLHPSSARLSYLPSPTSPNFRLSPTIYQMPSASHVSKMVPSLPSTRPVSEASTMPRHSRRYTYRYSRSTSWMPEDDLEIPEDDLAPPRFPRYNSMVASIVQGSEATQTARTSARNSARNSVGNRRSQSAPRPQSTSHYSRSWLPDDGLYLPEEGTEHTFEIFKREQLTSRPTSYSPLG</sequence>
<feature type="region of interest" description="Disordered" evidence="5">
    <location>
        <begin position="264"/>
        <end position="345"/>
    </location>
</feature>
<dbReference type="OrthoDB" id="3795730at2759"/>
<evidence type="ECO:0000313" key="7">
    <source>
        <dbReference type="EMBL" id="KZM20274.1"/>
    </source>
</evidence>
<comment type="subcellular location">
    <subcellularLocation>
        <location evidence="1">Membrane</location>
        <topology evidence="1">Single-pass membrane protein</topology>
    </subcellularLocation>
</comment>
<evidence type="ECO:0000256" key="3">
    <source>
        <dbReference type="ARBA" id="ARBA00022989"/>
    </source>
</evidence>
<gene>
    <name evidence="7" type="ORF">ST47_g8593</name>
</gene>
<protein>
    <submittedName>
        <fullName evidence="7">Uncharacterized protein</fullName>
    </submittedName>
</protein>
<keyword evidence="4 6" id="KW-0472">Membrane</keyword>
<dbReference type="GO" id="GO:0016020">
    <property type="term" value="C:membrane"/>
    <property type="evidence" value="ECO:0007669"/>
    <property type="project" value="UniProtKB-SubCell"/>
</dbReference>
<reference evidence="7 8" key="1">
    <citation type="journal article" date="2016" name="Sci. Rep.">
        <title>Draft genome sequencing and secretome analysis of fungal phytopathogen Ascochyta rabiei provides insight into the necrotrophic effector repertoire.</title>
        <authorList>
            <person name="Verma S."/>
            <person name="Gazara R.K."/>
            <person name="Nizam S."/>
            <person name="Parween S."/>
            <person name="Chattopadhyay D."/>
            <person name="Verma P.K."/>
        </authorList>
    </citation>
    <scope>NUCLEOTIDE SEQUENCE [LARGE SCALE GENOMIC DNA]</scope>
    <source>
        <strain evidence="7 8">ArDII</strain>
    </source>
</reference>
<dbReference type="CDD" id="cd12087">
    <property type="entry name" value="TM_EGFR-like"/>
    <property type="match status" value="1"/>
</dbReference>